<sequence length="150" mass="17034">MGCGFSPMCFCPSAFFAYQHMDFWEHKMAFFSFETPSFFFDYQDTQSGLGRGRFLVVVRSVVRTSAKVQGSHYRHHHNHRRSSLQGVVEIEGDGLWGGLYKRISAAARTRMRSTLFLTFGVPVTPVIRQSVLPSTPTLDGATHLKRGVRR</sequence>
<gene>
    <name evidence="1" type="ORF">BU24DRAFT_33189</name>
</gene>
<protein>
    <submittedName>
        <fullName evidence="1">Uncharacterized protein</fullName>
    </submittedName>
</protein>
<dbReference type="Proteomes" id="UP000799778">
    <property type="component" value="Unassembled WGS sequence"/>
</dbReference>
<dbReference type="RefSeq" id="XP_033390281.1">
    <property type="nucleotide sequence ID" value="XM_033523041.1"/>
</dbReference>
<proteinExistence type="predicted"/>
<evidence type="ECO:0000313" key="2">
    <source>
        <dbReference type="Proteomes" id="UP000799778"/>
    </source>
</evidence>
<evidence type="ECO:0000313" key="1">
    <source>
        <dbReference type="EMBL" id="KAF2021942.1"/>
    </source>
</evidence>
<reference evidence="1" key="1">
    <citation type="journal article" date="2020" name="Stud. Mycol.">
        <title>101 Dothideomycetes genomes: a test case for predicting lifestyles and emergence of pathogens.</title>
        <authorList>
            <person name="Haridas S."/>
            <person name="Albert R."/>
            <person name="Binder M."/>
            <person name="Bloem J."/>
            <person name="Labutti K."/>
            <person name="Salamov A."/>
            <person name="Andreopoulos B."/>
            <person name="Baker S."/>
            <person name="Barry K."/>
            <person name="Bills G."/>
            <person name="Bluhm B."/>
            <person name="Cannon C."/>
            <person name="Castanera R."/>
            <person name="Culley D."/>
            <person name="Daum C."/>
            <person name="Ezra D."/>
            <person name="Gonzalez J."/>
            <person name="Henrissat B."/>
            <person name="Kuo A."/>
            <person name="Liang C."/>
            <person name="Lipzen A."/>
            <person name="Lutzoni F."/>
            <person name="Magnuson J."/>
            <person name="Mondo S."/>
            <person name="Nolan M."/>
            <person name="Ohm R."/>
            <person name="Pangilinan J."/>
            <person name="Park H.-J."/>
            <person name="Ramirez L."/>
            <person name="Alfaro M."/>
            <person name="Sun H."/>
            <person name="Tritt A."/>
            <person name="Yoshinaga Y."/>
            <person name="Zwiers L.-H."/>
            <person name="Turgeon B."/>
            <person name="Goodwin S."/>
            <person name="Spatafora J."/>
            <person name="Crous P."/>
            <person name="Grigoriev I."/>
        </authorList>
    </citation>
    <scope>NUCLEOTIDE SEQUENCE</scope>
    <source>
        <strain evidence="1">CBS 175.79</strain>
    </source>
</reference>
<name>A0A6A5Y8M3_9PLEO</name>
<keyword evidence="2" id="KW-1185">Reference proteome</keyword>
<organism evidence="1 2">
    <name type="scientific">Aaosphaeria arxii CBS 175.79</name>
    <dbReference type="NCBI Taxonomy" id="1450172"/>
    <lineage>
        <taxon>Eukaryota</taxon>
        <taxon>Fungi</taxon>
        <taxon>Dikarya</taxon>
        <taxon>Ascomycota</taxon>
        <taxon>Pezizomycotina</taxon>
        <taxon>Dothideomycetes</taxon>
        <taxon>Pleosporomycetidae</taxon>
        <taxon>Pleosporales</taxon>
        <taxon>Pleosporales incertae sedis</taxon>
        <taxon>Aaosphaeria</taxon>
    </lineage>
</organism>
<dbReference type="EMBL" id="ML978066">
    <property type="protein sequence ID" value="KAF2021942.1"/>
    <property type="molecule type" value="Genomic_DNA"/>
</dbReference>
<dbReference type="GeneID" id="54280438"/>
<accession>A0A6A5Y8M3</accession>
<dbReference type="AlphaFoldDB" id="A0A6A5Y8M3"/>